<feature type="transmembrane region" description="Helical" evidence="13">
    <location>
        <begin position="128"/>
        <end position="149"/>
    </location>
</feature>
<protein>
    <recommendedName>
        <fullName evidence="13">Vomeronasal type-1 receptor</fullName>
    </recommendedName>
</protein>
<reference evidence="15 16" key="1">
    <citation type="journal article" date="2008" name="Nature">
        <title>Genome analysis of the platypus reveals unique signatures of evolution.</title>
        <authorList>
            <person name="Warren W.C."/>
            <person name="Hillier L.W."/>
            <person name="Marshall Graves J.A."/>
            <person name="Birney E."/>
            <person name="Ponting C.P."/>
            <person name="Grutzner F."/>
            <person name="Belov K."/>
            <person name="Miller W."/>
            <person name="Clarke L."/>
            <person name="Chinwalla A.T."/>
            <person name="Yang S.P."/>
            <person name="Heger A."/>
            <person name="Locke D.P."/>
            <person name="Miethke P."/>
            <person name="Waters P.D."/>
            <person name="Veyrunes F."/>
            <person name="Fulton L."/>
            <person name="Fulton B."/>
            <person name="Graves T."/>
            <person name="Wallis J."/>
            <person name="Puente X.S."/>
            <person name="Lopez-Otin C."/>
            <person name="Ordonez G.R."/>
            <person name="Eichler E.E."/>
            <person name="Chen L."/>
            <person name="Cheng Z."/>
            <person name="Deakin J.E."/>
            <person name="Alsop A."/>
            <person name="Thompson K."/>
            <person name="Kirby P."/>
            <person name="Papenfuss A.T."/>
            <person name="Wakefield M.J."/>
            <person name="Olender T."/>
            <person name="Lancet D."/>
            <person name="Huttley G.A."/>
            <person name="Smit A.F."/>
            <person name="Pask A."/>
            <person name="Temple-Smith P."/>
            <person name="Batzer M.A."/>
            <person name="Walker J.A."/>
            <person name="Konkel M.K."/>
            <person name="Harris R.S."/>
            <person name="Whittington C.M."/>
            <person name="Wong E.S."/>
            <person name="Gemmell N.J."/>
            <person name="Buschiazzo E."/>
            <person name="Vargas Jentzsch I.M."/>
            <person name="Merkel A."/>
            <person name="Schmitz J."/>
            <person name="Zemann A."/>
            <person name="Churakov G."/>
            <person name="Kriegs J.O."/>
            <person name="Brosius J."/>
            <person name="Murchison E.P."/>
            <person name="Sachidanandam R."/>
            <person name="Smith C."/>
            <person name="Hannon G.J."/>
            <person name="Tsend-Ayush E."/>
            <person name="McMillan D."/>
            <person name="Attenborough R."/>
            <person name="Rens W."/>
            <person name="Ferguson-Smith M."/>
            <person name="Lefevre C.M."/>
            <person name="Sharp J.A."/>
            <person name="Nicholas K.R."/>
            <person name="Ray D.A."/>
            <person name="Kube M."/>
            <person name="Reinhardt R."/>
            <person name="Pringle T.H."/>
            <person name="Taylor J."/>
            <person name="Jones R.C."/>
            <person name="Nixon B."/>
            <person name="Dacheux J.L."/>
            <person name="Niwa H."/>
            <person name="Sekita Y."/>
            <person name="Huang X."/>
            <person name="Stark A."/>
            <person name="Kheradpour P."/>
            <person name="Kellis M."/>
            <person name="Flicek P."/>
            <person name="Chen Y."/>
            <person name="Webber C."/>
            <person name="Hardison R."/>
            <person name="Nelson J."/>
            <person name="Hallsworth-Pepin K."/>
            <person name="Delehaunty K."/>
            <person name="Markovic C."/>
            <person name="Minx P."/>
            <person name="Feng Y."/>
            <person name="Kremitzki C."/>
            <person name="Mitreva M."/>
            <person name="Glasscock J."/>
            <person name="Wylie T."/>
            <person name="Wohldmann P."/>
            <person name="Thiru P."/>
            <person name="Nhan M.N."/>
            <person name="Pohl C.S."/>
            <person name="Smith S.M."/>
            <person name="Hou S."/>
            <person name="Nefedov M."/>
            <person name="de Jong P.J."/>
            <person name="Renfree M.B."/>
            <person name="Mardis E.R."/>
            <person name="Wilson R.K."/>
        </authorList>
    </citation>
    <scope>NUCLEOTIDE SEQUENCE [LARGE SCALE GENOMIC DNA]</scope>
    <source>
        <strain evidence="15 16">Glennie</strain>
    </source>
</reference>
<evidence type="ECO:0000256" key="6">
    <source>
        <dbReference type="ARBA" id="ARBA00022692"/>
    </source>
</evidence>
<dbReference type="HOGENOM" id="CLU_058641_0_1_1"/>
<evidence type="ECO:0000256" key="13">
    <source>
        <dbReference type="RuleBase" id="RU364061"/>
    </source>
</evidence>
<evidence type="ECO:0000313" key="16">
    <source>
        <dbReference type="Proteomes" id="UP000002279"/>
    </source>
</evidence>
<dbReference type="GO" id="GO:0019236">
    <property type="term" value="P:response to pheromone"/>
    <property type="evidence" value="ECO:0007669"/>
    <property type="project" value="UniProtKB-KW"/>
</dbReference>
<dbReference type="SUPFAM" id="SSF81321">
    <property type="entry name" value="Family A G protein-coupled receptor-like"/>
    <property type="match status" value="1"/>
</dbReference>
<dbReference type="InParanoid" id="F7BJA5"/>
<sequence length="321" mass="35272">MLLSDRMLGSSFVFQTVTGVLGNAVMFLMYISVFISQPQQKKPTDLILGHLTVSNTITLLTRGVPETMAAFGMKNILDDVGCKTVVYLRRVARGLSICTTCLLSVLQAVTVSPGTSRWSRFKPRAPRYILPSFLFFRKLNLLIYINLIASARATRNITSTGNTYLSKDCPTIPKSNEFSVAATLTAITVRDLFFVLLMSGASGYVAIVLHRHHGRVRHIHGTGRSAASSAETRAIHTILLLVCCFVCIYCIDSCVSFYIGFLTDYDGGLQSATAFLSACYRSICPLVLLSGDPRIPKPQCFTDRGRNPSSFLESSDKRVTP</sequence>
<gene>
    <name evidence="15" type="primary">ORNANAV1R3005</name>
</gene>
<comment type="function">
    <text evidence="1">Putative pheromone receptor.</text>
</comment>
<evidence type="ECO:0000256" key="4">
    <source>
        <dbReference type="ARBA" id="ARBA00022475"/>
    </source>
</evidence>
<comment type="caution">
    <text evidence="13">Lacks conserved residue(s) required for the propagation of feature annotation.</text>
</comment>
<evidence type="ECO:0000256" key="12">
    <source>
        <dbReference type="ARBA" id="ARBA00023224"/>
    </source>
</evidence>
<evidence type="ECO:0000313" key="15">
    <source>
        <dbReference type="Ensembl" id="ENSOANP00000006963.2"/>
    </source>
</evidence>
<dbReference type="GO" id="GO:0016503">
    <property type="term" value="F:pheromone receptor activity"/>
    <property type="evidence" value="ECO:0007669"/>
    <property type="project" value="InterPro"/>
</dbReference>
<dbReference type="Proteomes" id="UP000002279">
    <property type="component" value="Chromosome X3"/>
</dbReference>
<comment type="subcellular location">
    <subcellularLocation>
        <location evidence="2 13">Cell membrane</location>
        <topology evidence="2 13">Multi-pass membrane protein</topology>
    </subcellularLocation>
</comment>
<evidence type="ECO:0000256" key="7">
    <source>
        <dbReference type="ARBA" id="ARBA00022989"/>
    </source>
</evidence>
<keyword evidence="8 13" id="KW-0297">G-protein coupled receptor</keyword>
<feature type="region of interest" description="Disordered" evidence="14">
    <location>
        <begin position="299"/>
        <end position="321"/>
    </location>
</feature>
<keyword evidence="5 13" id="KW-0589">Pheromone response</keyword>
<feature type="transmembrane region" description="Helical" evidence="13">
    <location>
        <begin position="192"/>
        <end position="209"/>
    </location>
</feature>
<organism evidence="15 16">
    <name type="scientific">Ornithorhynchus anatinus</name>
    <name type="common">Duckbill platypus</name>
    <dbReference type="NCBI Taxonomy" id="9258"/>
    <lineage>
        <taxon>Eukaryota</taxon>
        <taxon>Metazoa</taxon>
        <taxon>Chordata</taxon>
        <taxon>Craniata</taxon>
        <taxon>Vertebrata</taxon>
        <taxon>Euteleostomi</taxon>
        <taxon>Mammalia</taxon>
        <taxon>Monotremata</taxon>
        <taxon>Ornithorhynchidae</taxon>
        <taxon>Ornithorhynchus</taxon>
    </lineage>
</organism>
<keyword evidence="12 13" id="KW-0807">Transducer</keyword>
<dbReference type="GO" id="GO:0005886">
    <property type="term" value="C:plasma membrane"/>
    <property type="evidence" value="ECO:0000318"/>
    <property type="project" value="GO_Central"/>
</dbReference>
<dbReference type="RefSeq" id="NP_001240326.1">
    <property type="nucleotide sequence ID" value="NM_001253397.1"/>
</dbReference>
<evidence type="ECO:0000256" key="9">
    <source>
        <dbReference type="ARBA" id="ARBA00023136"/>
    </source>
</evidence>
<proteinExistence type="inferred from homology"/>
<dbReference type="Pfam" id="PF03402">
    <property type="entry name" value="V1R"/>
    <property type="match status" value="1"/>
</dbReference>
<feature type="transmembrane region" description="Helical" evidence="13">
    <location>
        <begin position="12"/>
        <end position="35"/>
    </location>
</feature>
<comment type="similarity">
    <text evidence="3 13">Belongs to the G-protein coupled receptor 1 family.</text>
</comment>
<dbReference type="AlphaFoldDB" id="F7BJA5"/>
<evidence type="ECO:0000256" key="5">
    <source>
        <dbReference type="ARBA" id="ARBA00022507"/>
    </source>
</evidence>
<evidence type="ECO:0000256" key="3">
    <source>
        <dbReference type="ARBA" id="ARBA00010663"/>
    </source>
</evidence>
<keyword evidence="4 13" id="KW-1003">Cell membrane</keyword>
<evidence type="ECO:0000256" key="11">
    <source>
        <dbReference type="ARBA" id="ARBA00023180"/>
    </source>
</evidence>
<dbReference type="Ensembl" id="ENSOANT00000006965.2">
    <property type="protein sequence ID" value="ENSOANP00000006963.2"/>
    <property type="gene ID" value="ENSOANG00000047515.1"/>
</dbReference>
<dbReference type="GeneID" id="100086597"/>
<keyword evidence="10 13" id="KW-0675">Receptor</keyword>
<dbReference type="KEGG" id="oaa:100086597"/>
<dbReference type="GO" id="GO:0005550">
    <property type="term" value="F:pheromone binding"/>
    <property type="evidence" value="ECO:0000318"/>
    <property type="project" value="GO_Central"/>
</dbReference>
<keyword evidence="16" id="KW-1185">Reference proteome</keyword>
<dbReference type="PRINTS" id="PR01534">
    <property type="entry name" value="VOMERONASL1R"/>
</dbReference>
<name>F7BJA5_ORNAN</name>
<evidence type="ECO:0000256" key="1">
    <source>
        <dbReference type="ARBA" id="ARBA00003878"/>
    </source>
</evidence>
<dbReference type="GeneTree" id="ENSGT00960000186612"/>
<evidence type="ECO:0000256" key="8">
    <source>
        <dbReference type="ARBA" id="ARBA00023040"/>
    </source>
</evidence>
<keyword evidence="9 13" id="KW-0472">Membrane</keyword>
<evidence type="ECO:0000256" key="10">
    <source>
        <dbReference type="ARBA" id="ARBA00023170"/>
    </source>
</evidence>
<keyword evidence="11" id="KW-0325">Glycoprotein</keyword>
<dbReference type="FunCoup" id="F7BJA5">
    <property type="interactions" value="3"/>
</dbReference>
<dbReference type="InterPro" id="IPR004072">
    <property type="entry name" value="Vmron_rcpt_1"/>
</dbReference>
<dbReference type="OrthoDB" id="9606139at2759"/>
<dbReference type="FunFam" id="1.20.1070.10:FF:000033">
    <property type="entry name" value="Vomeronasal type-1 receptor"/>
    <property type="match status" value="1"/>
</dbReference>
<dbReference type="PANTHER" id="PTHR24062">
    <property type="entry name" value="VOMERONASAL TYPE-1 RECEPTOR"/>
    <property type="match status" value="1"/>
</dbReference>
<accession>F7BJA5</accession>
<dbReference type="Gene3D" id="1.20.1070.10">
    <property type="entry name" value="Rhodopsin 7-helix transmembrane proteins"/>
    <property type="match status" value="1"/>
</dbReference>
<evidence type="ECO:0000256" key="14">
    <source>
        <dbReference type="SAM" id="MobiDB-lite"/>
    </source>
</evidence>
<dbReference type="eggNOG" id="ENOG502RD1P">
    <property type="taxonomic scope" value="Eukaryota"/>
</dbReference>
<evidence type="ECO:0000256" key="2">
    <source>
        <dbReference type="ARBA" id="ARBA00004651"/>
    </source>
</evidence>
<dbReference type="OMA" id="ACYRSIC"/>
<dbReference type="CTD" id="100086597"/>
<feature type="transmembrane region" description="Helical" evidence="13">
    <location>
        <begin position="238"/>
        <end position="261"/>
    </location>
</feature>
<keyword evidence="6 13" id="KW-0812">Transmembrane</keyword>
<reference evidence="15" key="3">
    <citation type="submission" date="2025-09" db="UniProtKB">
        <authorList>
            <consortium name="Ensembl"/>
        </authorList>
    </citation>
    <scope>IDENTIFICATION</scope>
    <source>
        <strain evidence="15">Glennie</strain>
    </source>
</reference>
<reference evidence="15" key="2">
    <citation type="submission" date="2025-08" db="UniProtKB">
        <authorList>
            <consortium name="Ensembl"/>
        </authorList>
    </citation>
    <scope>IDENTIFICATION</scope>
    <source>
        <strain evidence="15">Glennie</strain>
    </source>
</reference>
<keyword evidence="7 13" id="KW-1133">Transmembrane helix</keyword>